<organism evidence="1 2">
    <name type="scientific">Magallana gigas</name>
    <name type="common">Pacific oyster</name>
    <name type="synonym">Crassostrea gigas</name>
    <dbReference type="NCBI Taxonomy" id="29159"/>
    <lineage>
        <taxon>Eukaryota</taxon>
        <taxon>Metazoa</taxon>
        <taxon>Spiralia</taxon>
        <taxon>Lophotrochozoa</taxon>
        <taxon>Mollusca</taxon>
        <taxon>Bivalvia</taxon>
        <taxon>Autobranchia</taxon>
        <taxon>Pteriomorphia</taxon>
        <taxon>Ostreida</taxon>
        <taxon>Ostreoidea</taxon>
        <taxon>Ostreidae</taxon>
        <taxon>Magallana</taxon>
    </lineage>
</organism>
<dbReference type="EnsemblMetazoa" id="G33378.1">
    <property type="protein sequence ID" value="G33378.1:cds"/>
    <property type="gene ID" value="G33378"/>
</dbReference>
<protein>
    <submittedName>
        <fullName evidence="1">Uncharacterized protein</fullName>
    </submittedName>
</protein>
<proteinExistence type="predicted"/>
<evidence type="ECO:0000313" key="2">
    <source>
        <dbReference type="Proteomes" id="UP000005408"/>
    </source>
</evidence>
<dbReference type="Proteomes" id="UP000005408">
    <property type="component" value="Unassembled WGS sequence"/>
</dbReference>
<keyword evidence="2" id="KW-1185">Reference proteome</keyword>
<accession>A0A8W8MJ37</accession>
<reference evidence="1" key="1">
    <citation type="submission" date="2022-08" db="UniProtKB">
        <authorList>
            <consortium name="EnsemblMetazoa"/>
        </authorList>
    </citation>
    <scope>IDENTIFICATION</scope>
    <source>
        <strain evidence="1">05x7-T-G4-1.051#20</strain>
    </source>
</reference>
<sequence length="105" mass="12421">MIRPECCNERYSKQIKPFKIFKTNYVLRKTREIEHSYSREADDCYNYSQTADHDVYYDANIALVETVAEDSDISWRDGRRIVELKHMADQMFALSVLTPFICLIS</sequence>
<evidence type="ECO:0000313" key="1">
    <source>
        <dbReference type="EnsemblMetazoa" id="G33378.1:cds"/>
    </source>
</evidence>
<name>A0A8W8MJ37_MAGGI</name>
<dbReference type="AlphaFoldDB" id="A0A8W8MJ37"/>